<evidence type="ECO:0000313" key="3">
    <source>
        <dbReference type="EMBL" id="KAF5725778.1"/>
    </source>
</evidence>
<dbReference type="EMBL" id="JAAARO010000023">
    <property type="protein sequence ID" value="KAF5725778.1"/>
    <property type="molecule type" value="Genomic_DNA"/>
</dbReference>
<dbReference type="PANTHER" id="PTHR13261:SF0">
    <property type="entry name" value="BRCA2 AND CDKN1A-INTERACTING PROTEIN"/>
    <property type="match status" value="1"/>
</dbReference>
<keyword evidence="4" id="KW-1185">Reference proteome</keyword>
<dbReference type="InParanoid" id="A0A7J7BVC1"/>
<protein>
    <submittedName>
        <fullName evidence="3">Protein BCCIP</fullName>
    </submittedName>
</protein>
<reference evidence="3 4" key="1">
    <citation type="journal article" date="2020" name="Nat. Commun.">
        <title>Genome of Tripterygium wilfordii and identification of cytochrome P450 involved in triptolide biosynthesis.</title>
        <authorList>
            <person name="Tu L."/>
            <person name="Su P."/>
            <person name="Zhang Z."/>
            <person name="Gao L."/>
            <person name="Wang J."/>
            <person name="Hu T."/>
            <person name="Zhou J."/>
            <person name="Zhang Y."/>
            <person name="Zhao Y."/>
            <person name="Liu Y."/>
            <person name="Song Y."/>
            <person name="Tong Y."/>
            <person name="Lu Y."/>
            <person name="Yang J."/>
            <person name="Xu C."/>
            <person name="Jia M."/>
            <person name="Peters R.J."/>
            <person name="Huang L."/>
            <person name="Gao W."/>
        </authorList>
    </citation>
    <scope>NUCLEOTIDE SEQUENCE [LARGE SCALE GENOMIC DNA]</scope>
    <source>
        <strain evidence="4">cv. XIE 37</strain>
        <tissue evidence="3">Leaf</tissue>
    </source>
</reference>
<dbReference type="InterPro" id="IPR025602">
    <property type="entry name" value="BCP1_family"/>
</dbReference>
<accession>A0A7J7BVC1</accession>
<sequence length="166" mass="19407">MHINKMTRRPRKHCQLMGTQPFTFSRFSRSVAHIASICSVKDQIHVSKRFHTSSPDPKGNRLAEHGMKEKNEVSESSKELDFEPTEELRDSFCFKSYLIASKIYKHKNADQKKWQNSHSDEAIIYTKPEDEIFHKLCSWSFMFPLRTQQVAAPEASEFSVCLDIFY</sequence>
<evidence type="ECO:0000256" key="1">
    <source>
        <dbReference type="ARBA" id="ARBA00006781"/>
    </source>
</evidence>
<name>A0A7J7BVC1_TRIWF</name>
<evidence type="ECO:0000313" key="4">
    <source>
        <dbReference type="Proteomes" id="UP000593562"/>
    </source>
</evidence>
<dbReference type="GO" id="GO:0005634">
    <property type="term" value="C:nucleus"/>
    <property type="evidence" value="ECO:0007669"/>
    <property type="project" value="TreeGrafter"/>
</dbReference>
<evidence type="ECO:0000256" key="2">
    <source>
        <dbReference type="SAM" id="MobiDB-lite"/>
    </source>
</evidence>
<gene>
    <name evidence="3" type="ORF">HS088_TW23G00507</name>
</gene>
<organism evidence="3 4">
    <name type="scientific">Tripterygium wilfordii</name>
    <name type="common">Thunder God vine</name>
    <dbReference type="NCBI Taxonomy" id="458696"/>
    <lineage>
        <taxon>Eukaryota</taxon>
        <taxon>Viridiplantae</taxon>
        <taxon>Streptophyta</taxon>
        <taxon>Embryophyta</taxon>
        <taxon>Tracheophyta</taxon>
        <taxon>Spermatophyta</taxon>
        <taxon>Magnoliopsida</taxon>
        <taxon>eudicotyledons</taxon>
        <taxon>Gunneridae</taxon>
        <taxon>Pentapetalae</taxon>
        <taxon>rosids</taxon>
        <taxon>fabids</taxon>
        <taxon>Celastrales</taxon>
        <taxon>Celastraceae</taxon>
        <taxon>Tripterygium</taxon>
    </lineage>
</organism>
<comment type="caution">
    <text evidence="3">The sequence shown here is derived from an EMBL/GenBank/DDBJ whole genome shotgun (WGS) entry which is preliminary data.</text>
</comment>
<proteinExistence type="inferred from homology"/>
<feature type="compositionally biased region" description="Basic and acidic residues" evidence="2">
    <location>
        <begin position="58"/>
        <end position="82"/>
    </location>
</feature>
<comment type="similarity">
    <text evidence="1">Belongs to the BCP1 family.</text>
</comment>
<feature type="region of interest" description="Disordered" evidence="2">
    <location>
        <begin position="49"/>
        <end position="82"/>
    </location>
</feature>
<dbReference type="PANTHER" id="PTHR13261">
    <property type="entry name" value="BRCA2 AND CDKN1A INTERACTING PROTEIN"/>
    <property type="match status" value="1"/>
</dbReference>
<dbReference type="AlphaFoldDB" id="A0A7J7BVC1"/>
<dbReference type="Proteomes" id="UP000593562">
    <property type="component" value="Unassembled WGS sequence"/>
</dbReference>